<keyword evidence="1" id="KW-0479">Metal-binding</keyword>
<dbReference type="InterPro" id="IPR051610">
    <property type="entry name" value="GPI/OXD"/>
</dbReference>
<comment type="caution">
    <text evidence="4">The sequence shown here is derived from an EMBL/GenBank/DDBJ whole genome shotgun (WGS) entry which is preliminary data.</text>
</comment>
<dbReference type="Gene3D" id="2.60.120.10">
    <property type="entry name" value="Jelly Rolls"/>
    <property type="match status" value="1"/>
</dbReference>
<dbReference type="Proteomes" id="UP001620520">
    <property type="component" value="Unassembled WGS sequence"/>
</dbReference>
<feature type="domain" description="Cupin type-2" evidence="3">
    <location>
        <begin position="51"/>
        <end position="118"/>
    </location>
</feature>
<evidence type="ECO:0000259" key="3">
    <source>
        <dbReference type="Pfam" id="PF07883"/>
    </source>
</evidence>
<feature type="compositionally biased region" description="Pro residues" evidence="2">
    <location>
        <begin position="1"/>
        <end position="11"/>
    </location>
</feature>
<evidence type="ECO:0000313" key="4">
    <source>
        <dbReference type="EMBL" id="MFK4637302.1"/>
    </source>
</evidence>
<evidence type="ECO:0000313" key="5">
    <source>
        <dbReference type="Proteomes" id="UP001620520"/>
    </source>
</evidence>
<dbReference type="InterPro" id="IPR011051">
    <property type="entry name" value="RmlC_Cupin_sf"/>
</dbReference>
<keyword evidence="5" id="KW-1185">Reference proteome</keyword>
<dbReference type="Pfam" id="PF07883">
    <property type="entry name" value="Cupin_2"/>
    <property type="match status" value="1"/>
</dbReference>
<gene>
    <name evidence="4" type="ORF">ABIA52_000191</name>
</gene>
<reference evidence="4 5" key="1">
    <citation type="submission" date="2024-10" db="EMBL/GenBank/DDBJ databases">
        <title>Novel secondary metabolite-producing bacteria for plant disease control.</title>
        <authorList>
            <person name="Chevrette M."/>
        </authorList>
    </citation>
    <scope>NUCLEOTIDE SEQUENCE [LARGE SCALE GENOMIC DNA]</scope>
    <source>
        <strain evidence="4 5">J30 TE3557</strain>
    </source>
</reference>
<dbReference type="EMBL" id="JBIYEW010000003">
    <property type="protein sequence ID" value="MFK4637302.1"/>
    <property type="molecule type" value="Genomic_DNA"/>
</dbReference>
<dbReference type="InterPro" id="IPR013096">
    <property type="entry name" value="Cupin_2"/>
</dbReference>
<dbReference type="PANTHER" id="PTHR35848:SF6">
    <property type="entry name" value="CUPIN TYPE-2 DOMAIN-CONTAINING PROTEIN"/>
    <property type="match status" value="1"/>
</dbReference>
<dbReference type="PANTHER" id="PTHR35848">
    <property type="entry name" value="OXALATE-BINDING PROTEIN"/>
    <property type="match status" value="1"/>
</dbReference>
<sequence>MNVPTKVPPRPRTPHGHATVLGVHGAAGTTGWKAFYTRRELESATEAVEWATLPPGGVSGEHRHTRTEEIYLILDGTGEFFLNGTPHQVGPGTLALTSPGNTHGLRNTGATTLNWWVIETLTPHTQNCLEGSPLPERSPMPASIHDLRSTSRIDTNGTFDGPLAAVERHTLAQGQSLKVGRPGTEIAGFLNSGNATLSFAETTAAIDAPISFLVPDGSPAVLRADSDVELFTVELRTPAS</sequence>
<evidence type="ECO:0000256" key="1">
    <source>
        <dbReference type="ARBA" id="ARBA00022723"/>
    </source>
</evidence>
<dbReference type="InterPro" id="IPR014710">
    <property type="entry name" value="RmlC-like_jellyroll"/>
</dbReference>
<name>A0ABW8MZX5_9MICC</name>
<dbReference type="RefSeq" id="WP_189021140.1">
    <property type="nucleotide sequence ID" value="NZ_BMPM01000011.1"/>
</dbReference>
<dbReference type="SUPFAM" id="SSF51182">
    <property type="entry name" value="RmlC-like cupins"/>
    <property type="match status" value="1"/>
</dbReference>
<evidence type="ECO:0000256" key="2">
    <source>
        <dbReference type="SAM" id="MobiDB-lite"/>
    </source>
</evidence>
<feature type="region of interest" description="Disordered" evidence="2">
    <location>
        <begin position="1"/>
        <end position="21"/>
    </location>
</feature>
<proteinExistence type="predicted"/>
<organism evidence="4 5">
    <name type="scientific">Paenarthrobacter histidinolovorans</name>
    <dbReference type="NCBI Taxonomy" id="43664"/>
    <lineage>
        <taxon>Bacteria</taxon>
        <taxon>Bacillati</taxon>
        <taxon>Actinomycetota</taxon>
        <taxon>Actinomycetes</taxon>
        <taxon>Micrococcales</taxon>
        <taxon>Micrococcaceae</taxon>
        <taxon>Paenarthrobacter</taxon>
    </lineage>
</organism>
<protein>
    <submittedName>
        <fullName evidence="4">Mannose-6-phosphate isomerase-like protein (Cupin superfamily)</fullName>
    </submittedName>
</protein>
<accession>A0ABW8MZX5</accession>